<dbReference type="Pfam" id="PF03602">
    <property type="entry name" value="Cons_hypoth95"/>
    <property type="match status" value="1"/>
</dbReference>
<dbReference type="Proteomes" id="UP000824112">
    <property type="component" value="Unassembled WGS sequence"/>
</dbReference>
<dbReference type="PANTHER" id="PTHR43542">
    <property type="entry name" value="METHYLTRANSFERASE"/>
    <property type="match status" value="1"/>
</dbReference>
<dbReference type="AlphaFoldDB" id="A0A9D1M867"/>
<comment type="caution">
    <text evidence="3">The sequence shown here is derived from an EMBL/GenBank/DDBJ whole genome shotgun (WGS) entry which is preliminary data.</text>
</comment>
<gene>
    <name evidence="3" type="ORF">IAB03_06765</name>
</gene>
<dbReference type="InterPro" id="IPR029063">
    <property type="entry name" value="SAM-dependent_MTases_sf"/>
</dbReference>
<proteinExistence type="predicted"/>
<organism evidence="3 4">
    <name type="scientific">Candidatus Gallibacteroides avistercoris</name>
    <dbReference type="NCBI Taxonomy" id="2840833"/>
    <lineage>
        <taxon>Bacteria</taxon>
        <taxon>Pseudomonadati</taxon>
        <taxon>Bacteroidota</taxon>
        <taxon>Bacteroidia</taxon>
        <taxon>Bacteroidales</taxon>
        <taxon>Bacteroidaceae</taxon>
        <taxon>Bacteroidaceae incertae sedis</taxon>
        <taxon>Candidatus Gallibacteroides</taxon>
    </lineage>
</organism>
<keyword evidence="2" id="KW-0808">Transferase</keyword>
<dbReference type="InterPro" id="IPR002052">
    <property type="entry name" value="DNA_methylase_N6_adenine_CS"/>
</dbReference>
<dbReference type="PIRSF" id="PIRSF004553">
    <property type="entry name" value="CHP00095"/>
    <property type="match status" value="1"/>
</dbReference>
<dbReference type="GO" id="GO:0003676">
    <property type="term" value="F:nucleic acid binding"/>
    <property type="evidence" value="ECO:0007669"/>
    <property type="project" value="InterPro"/>
</dbReference>
<dbReference type="GO" id="GO:0031167">
    <property type="term" value="P:rRNA methylation"/>
    <property type="evidence" value="ECO:0007669"/>
    <property type="project" value="InterPro"/>
</dbReference>
<dbReference type="CDD" id="cd02440">
    <property type="entry name" value="AdoMet_MTases"/>
    <property type="match status" value="1"/>
</dbReference>
<name>A0A9D1M867_9BACT</name>
<dbReference type="PROSITE" id="PS00092">
    <property type="entry name" value="N6_MTASE"/>
    <property type="match status" value="1"/>
</dbReference>
<reference evidence="3" key="1">
    <citation type="submission" date="2020-10" db="EMBL/GenBank/DDBJ databases">
        <authorList>
            <person name="Gilroy R."/>
        </authorList>
    </citation>
    <scope>NUCLEOTIDE SEQUENCE</scope>
    <source>
        <strain evidence="3">CHK158-818</strain>
    </source>
</reference>
<accession>A0A9D1M867</accession>
<dbReference type="EMBL" id="DVNA01000150">
    <property type="protein sequence ID" value="HIU55486.1"/>
    <property type="molecule type" value="Genomic_DNA"/>
</dbReference>
<dbReference type="Gene3D" id="3.40.50.150">
    <property type="entry name" value="Vaccinia Virus protein VP39"/>
    <property type="match status" value="1"/>
</dbReference>
<reference evidence="3" key="2">
    <citation type="journal article" date="2021" name="PeerJ">
        <title>Extensive microbial diversity within the chicken gut microbiome revealed by metagenomics and culture.</title>
        <authorList>
            <person name="Gilroy R."/>
            <person name="Ravi A."/>
            <person name="Getino M."/>
            <person name="Pursley I."/>
            <person name="Horton D.L."/>
            <person name="Alikhan N.F."/>
            <person name="Baker D."/>
            <person name="Gharbi K."/>
            <person name="Hall N."/>
            <person name="Watson M."/>
            <person name="Adriaenssens E.M."/>
            <person name="Foster-Nyarko E."/>
            <person name="Jarju S."/>
            <person name="Secka A."/>
            <person name="Antonio M."/>
            <person name="Oren A."/>
            <person name="Chaudhuri R.R."/>
            <person name="La Ragione R."/>
            <person name="Hildebrand F."/>
            <person name="Pallen M.J."/>
        </authorList>
    </citation>
    <scope>NUCLEOTIDE SEQUENCE</scope>
    <source>
        <strain evidence="3">CHK158-818</strain>
    </source>
</reference>
<dbReference type="SUPFAM" id="SSF53335">
    <property type="entry name" value="S-adenosyl-L-methionine-dependent methyltransferases"/>
    <property type="match status" value="1"/>
</dbReference>
<evidence type="ECO:0000313" key="3">
    <source>
        <dbReference type="EMBL" id="HIU55486.1"/>
    </source>
</evidence>
<sequence length="195" mass="22249">MRIISGKYGRRRFDVPRNIKARPTTDFARENLFNVLANQLDFEGVEALDLFSGTGAISFELASRGCSKVVSVENYSVQYTFIKKVIRELKADEIIAIKDDVFKYIAASREQFDFIFADPPYALPEMEELPRLILTSTLLRPGGTFVLEHSKENDFSTNPHFEQMRSYGSVHFSFFRQGSEQAISDEKPEPETTSL</sequence>
<evidence type="ECO:0000256" key="2">
    <source>
        <dbReference type="ARBA" id="ARBA00022679"/>
    </source>
</evidence>
<protein>
    <submittedName>
        <fullName evidence="3">RsmD family RNA methyltransferase</fullName>
    </submittedName>
</protein>
<dbReference type="GO" id="GO:0008168">
    <property type="term" value="F:methyltransferase activity"/>
    <property type="evidence" value="ECO:0007669"/>
    <property type="project" value="UniProtKB-KW"/>
</dbReference>
<keyword evidence="1 3" id="KW-0489">Methyltransferase</keyword>
<evidence type="ECO:0000256" key="1">
    <source>
        <dbReference type="ARBA" id="ARBA00022603"/>
    </source>
</evidence>
<dbReference type="InterPro" id="IPR004398">
    <property type="entry name" value="RNA_MeTrfase_RsmD"/>
</dbReference>
<evidence type="ECO:0000313" key="4">
    <source>
        <dbReference type="Proteomes" id="UP000824112"/>
    </source>
</evidence>
<dbReference type="PANTHER" id="PTHR43542:SF1">
    <property type="entry name" value="METHYLTRANSFERASE"/>
    <property type="match status" value="1"/>
</dbReference>